<evidence type="ECO:0000313" key="1">
    <source>
        <dbReference type="EMBL" id="ERK38207.1"/>
    </source>
</evidence>
<gene>
    <name evidence="1" type="ORF">HMPREF9135_1115</name>
</gene>
<comment type="caution">
    <text evidence="1">The sequence shown here is derived from an EMBL/GenBank/DDBJ whole genome shotgun (WGS) entry which is preliminary data.</text>
</comment>
<evidence type="ECO:0000313" key="2">
    <source>
        <dbReference type="Proteomes" id="UP000016648"/>
    </source>
</evidence>
<accession>U2QHA4</accession>
<dbReference type="EMBL" id="AWEY01000044">
    <property type="protein sequence ID" value="ERK38207.1"/>
    <property type="molecule type" value="Genomic_DNA"/>
</dbReference>
<protein>
    <submittedName>
        <fullName evidence="1">Uncharacterized protein</fullName>
    </submittedName>
</protein>
<organism evidence="1 2">
    <name type="scientific">Segatella baroniae F0067</name>
    <dbReference type="NCBI Taxonomy" id="1115809"/>
    <lineage>
        <taxon>Bacteria</taxon>
        <taxon>Pseudomonadati</taxon>
        <taxon>Bacteroidota</taxon>
        <taxon>Bacteroidia</taxon>
        <taxon>Bacteroidales</taxon>
        <taxon>Prevotellaceae</taxon>
        <taxon>Segatella</taxon>
    </lineage>
</organism>
<reference evidence="1 2" key="1">
    <citation type="submission" date="2013-08" db="EMBL/GenBank/DDBJ databases">
        <authorList>
            <person name="Durkin A.S."/>
            <person name="Haft D.R."/>
            <person name="McCorrison J."/>
            <person name="Torralba M."/>
            <person name="Gillis M."/>
            <person name="Haft D.H."/>
            <person name="Methe B."/>
            <person name="Sutton G."/>
            <person name="Nelson K.E."/>
        </authorList>
    </citation>
    <scope>NUCLEOTIDE SEQUENCE [LARGE SCALE GENOMIC DNA]</scope>
    <source>
        <strain evidence="1 2">F0067</strain>
    </source>
</reference>
<dbReference type="PATRIC" id="fig|1115809.3.peg.2605"/>
<keyword evidence="2" id="KW-1185">Reference proteome</keyword>
<proteinExistence type="predicted"/>
<name>U2QHA4_9BACT</name>
<sequence length="40" mass="4673">MVMVHCACNRLYCACNRLYSAYNRFSGWSYLKVGFMGLDE</sequence>
<dbReference type="AlphaFoldDB" id="U2QHA4"/>
<dbReference type="Proteomes" id="UP000016648">
    <property type="component" value="Unassembled WGS sequence"/>
</dbReference>